<name>A0ABD6SEW7_BACTU</name>
<organism evidence="1 2">
    <name type="scientific">Bacillus thuringiensis</name>
    <dbReference type="NCBI Taxonomy" id="1428"/>
    <lineage>
        <taxon>Bacteria</taxon>
        <taxon>Bacillati</taxon>
        <taxon>Bacillota</taxon>
        <taxon>Bacilli</taxon>
        <taxon>Bacillales</taxon>
        <taxon>Bacillaceae</taxon>
        <taxon>Bacillus</taxon>
        <taxon>Bacillus cereus group</taxon>
    </lineage>
</organism>
<dbReference type="RefSeq" id="WP_098317066.1">
    <property type="nucleotide sequence ID" value="NZ_NTYF01000023.1"/>
</dbReference>
<protein>
    <submittedName>
        <fullName evidence="1">Uncharacterized protein</fullName>
    </submittedName>
</protein>
<dbReference type="Proteomes" id="UP000219897">
    <property type="component" value="Unassembled WGS sequence"/>
</dbReference>
<gene>
    <name evidence="1" type="ORF">CN495_08205</name>
</gene>
<evidence type="ECO:0000313" key="2">
    <source>
        <dbReference type="Proteomes" id="UP000219897"/>
    </source>
</evidence>
<proteinExistence type="predicted"/>
<sequence>MSQTHVKVNINRLPIGTRFSCTNGGWEGEIVKEVGTKYVKAYDIQGVLQNVTPLTQEKGSRSKIDIRVKYLPKAVKPLPYKEGITYETLDVLELPVGTLLFGEVDDWFGEVEIVKQHGNKLAWLKKEGNTDRDNADVVGFFPTYVMFQVTIQALGEDLLLAEPVGERALEETEAGMCY</sequence>
<comment type="caution">
    <text evidence="1">The sequence shown here is derived from an EMBL/GenBank/DDBJ whole genome shotgun (WGS) entry which is preliminary data.</text>
</comment>
<accession>A0ABD6SEW7</accession>
<dbReference type="EMBL" id="NTYF01000023">
    <property type="protein sequence ID" value="PER55726.1"/>
    <property type="molecule type" value="Genomic_DNA"/>
</dbReference>
<evidence type="ECO:0000313" key="1">
    <source>
        <dbReference type="EMBL" id="PER55726.1"/>
    </source>
</evidence>
<reference evidence="1 2" key="1">
    <citation type="submission" date="2017-09" db="EMBL/GenBank/DDBJ databases">
        <title>Large-scale bioinformatics analysis of Bacillus genomes uncovers conserved roles of natural products in bacterial physiology.</title>
        <authorList>
            <consortium name="Agbiome Team Llc"/>
            <person name="Bleich R.M."/>
            <person name="Kirk G.J."/>
            <person name="Santa Maria K.C."/>
            <person name="Allen S.E."/>
            <person name="Farag S."/>
            <person name="Shank E.A."/>
            <person name="Bowers A."/>
        </authorList>
    </citation>
    <scope>NUCLEOTIDE SEQUENCE [LARGE SCALE GENOMIC DNA]</scope>
    <source>
        <strain evidence="1 2">AFS005140</strain>
    </source>
</reference>
<dbReference type="AlphaFoldDB" id="A0ABD6SEW7"/>